<evidence type="ECO:0000256" key="4">
    <source>
        <dbReference type="ARBA" id="ARBA00023136"/>
    </source>
</evidence>
<dbReference type="PANTHER" id="PTHR37422:SF13">
    <property type="entry name" value="LIPOPOLYSACCHARIDE BIOSYNTHESIS PROTEIN PA4999-RELATED"/>
    <property type="match status" value="1"/>
</dbReference>
<dbReference type="PANTHER" id="PTHR37422">
    <property type="entry name" value="TEICHURONIC ACID BIOSYNTHESIS PROTEIN TUAE"/>
    <property type="match status" value="1"/>
</dbReference>
<keyword evidence="2 5" id="KW-0812">Transmembrane</keyword>
<feature type="domain" description="O-antigen ligase-related" evidence="6">
    <location>
        <begin position="192"/>
        <end position="317"/>
    </location>
</feature>
<keyword evidence="3 5" id="KW-1133">Transmembrane helix</keyword>
<comment type="caution">
    <text evidence="7">The sequence shown here is derived from an EMBL/GenBank/DDBJ whole genome shotgun (WGS) entry which is preliminary data.</text>
</comment>
<feature type="transmembrane region" description="Helical" evidence="5">
    <location>
        <begin position="51"/>
        <end position="69"/>
    </location>
</feature>
<dbReference type="EMBL" id="JQCL01000095">
    <property type="protein sequence ID" value="KRO07917.1"/>
    <property type="molecule type" value="Genomic_DNA"/>
</dbReference>
<reference evidence="7 8" key="1">
    <citation type="journal article" date="2015" name="Genome Announc.">
        <title>Expanding the biotechnology potential of lactobacilli through comparative genomics of 213 strains and associated genera.</title>
        <authorList>
            <person name="Sun Z."/>
            <person name="Harris H.M."/>
            <person name="McCann A."/>
            <person name="Guo C."/>
            <person name="Argimon S."/>
            <person name="Zhang W."/>
            <person name="Yang X."/>
            <person name="Jeffery I.B."/>
            <person name="Cooney J.C."/>
            <person name="Kagawa T.F."/>
            <person name="Liu W."/>
            <person name="Song Y."/>
            <person name="Salvetti E."/>
            <person name="Wrobel A."/>
            <person name="Rasinkangas P."/>
            <person name="Parkhill J."/>
            <person name="Rea M.C."/>
            <person name="O'Sullivan O."/>
            <person name="Ritari J."/>
            <person name="Douillard F.P."/>
            <person name="Paul Ross R."/>
            <person name="Yang R."/>
            <person name="Briner A.E."/>
            <person name="Felis G.E."/>
            <person name="de Vos W.M."/>
            <person name="Barrangou R."/>
            <person name="Klaenhammer T.R."/>
            <person name="Caufield P.W."/>
            <person name="Cui Y."/>
            <person name="Zhang H."/>
            <person name="O'Toole P.W."/>
        </authorList>
    </citation>
    <scope>NUCLEOTIDE SEQUENCE [LARGE SCALE GENOMIC DNA]</scope>
    <source>
        <strain evidence="7 8">LMG 26013</strain>
    </source>
</reference>
<dbReference type="RefSeq" id="WP_057707461.1">
    <property type="nucleotide sequence ID" value="NZ_OY725316.1"/>
</dbReference>
<dbReference type="AlphaFoldDB" id="A0A0R2M8G3"/>
<comment type="subcellular location">
    <subcellularLocation>
        <location evidence="1">Membrane</location>
        <topology evidence="1">Multi-pass membrane protein</topology>
    </subcellularLocation>
</comment>
<keyword evidence="8" id="KW-1185">Reference proteome</keyword>
<accession>A0A0R2M8G3</accession>
<feature type="transmembrane region" description="Helical" evidence="5">
    <location>
        <begin position="12"/>
        <end position="31"/>
    </location>
</feature>
<evidence type="ECO:0000259" key="6">
    <source>
        <dbReference type="Pfam" id="PF04932"/>
    </source>
</evidence>
<evidence type="ECO:0000313" key="7">
    <source>
        <dbReference type="EMBL" id="KRO07917.1"/>
    </source>
</evidence>
<dbReference type="PATRIC" id="fig|942150.3.peg.1112"/>
<organism evidence="7 8">
    <name type="scientific">Lactiplantibacillus xiangfangensis</name>
    <dbReference type="NCBI Taxonomy" id="942150"/>
    <lineage>
        <taxon>Bacteria</taxon>
        <taxon>Bacillati</taxon>
        <taxon>Bacillota</taxon>
        <taxon>Bacilli</taxon>
        <taxon>Lactobacillales</taxon>
        <taxon>Lactobacillaceae</taxon>
        <taxon>Lactiplantibacillus</taxon>
    </lineage>
</organism>
<gene>
    <name evidence="7" type="ORF">IV64_GL001077</name>
</gene>
<dbReference type="InterPro" id="IPR007016">
    <property type="entry name" value="O-antigen_ligase-rel_domated"/>
</dbReference>
<dbReference type="InterPro" id="IPR051533">
    <property type="entry name" value="WaaL-like"/>
</dbReference>
<feature type="transmembrane region" description="Helical" evidence="5">
    <location>
        <begin position="301"/>
        <end position="321"/>
    </location>
</feature>
<dbReference type="OrthoDB" id="2986506at2"/>
<evidence type="ECO:0000313" key="8">
    <source>
        <dbReference type="Proteomes" id="UP000051783"/>
    </source>
</evidence>
<feature type="transmembrane region" description="Helical" evidence="5">
    <location>
        <begin position="229"/>
        <end position="246"/>
    </location>
</feature>
<feature type="transmembrane region" description="Helical" evidence="5">
    <location>
        <begin position="75"/>
        <end position="92"/>
    </location>
</feature>
<name>A0A0R2M8G3_9LACO</name>
<evidence type="ECO:0000256" key="2">
    <source>
        <dbReference type="ARBA" id="ARBA00022692"/>
    </source>
</evidence>
<feature type="transmembrane region" description="Helical" evidence="5">
    <location>
        <begin position="104"/>
        <end position="125"/>
    </location>
</feature>
<feature type="transmembrane region" description="Helical" evidence="5">
    <location>
        <begin position="161"/>
        <end position="180"/>
    </location>
</feature>
<feature type="transmembrane region" description="Helical" evidence="5">
    <location>
        <begin position="341"/>
        <end position="359"/>
    </location>
</feature>
<keyword evidence="4 5" id="KW-0472">Membrane</keyword>
<evidence type="ECO:0000256" key="5">
    <source>
        <dbReference type="SAM" id="Phobius"/>
    </source>
</evidence>
<dbReference type="Proteomes" id="UP000051783">
    <property type="component" value="Unassembled WGS sequence"/>
</dbReference>
<dbReference type="STRING" id="942150.IV64_GL001077"/>
<feature type="transmembrane region" description="Helical" evidence="5">
    <location>
        <begin position="192"/>
        <end position="217"/>
    </location>
</feature>
<protein>
    <submittedName>
        <fullName evidence="7">Integral membrane protein</fullName>
    </submittedName>
</protein>
<evidence type="ECO:0000256" key="3">
    <source>
        <dbReference type="ARBA" id="ARBA00022989"/>
    </source>
</evidence>
<dbReference type="Pfam" id="PF04932">
    <property type="entry name" value="Wzy_C"/>
    <property type="match status" value="1"/>
</dbReference>
<sequence length="388" mass="44233">MTKSLTSRQFSIGLTLLAILPPIGIAWFIYLSRWQWLTLFRQPRAIRHDHVLLFILWLIGITSVNLLRAPWRQPAALSGLLLIVLLNLWLLCRQSAQLLSWPQICHYLVCFGGYLTVSGNIFHWLNHWQLLPLWLKFLTGDLLWGYRANADRLFGSADNPNDACCLLLIALAVVLVQMSLRPSSSTWRSRGVIALLMLGIYQTQSRTGLLLMLLMVLGTSFYLNWRRSLWLTGLIGSISWFVLAWLPRSYSWATGWTSRLTIWHDSLQVFAKAPWLGVSYFGFAPQYLNLTGHYVPHAHDIFIMVLASFGLLGGLGLISLIVANGWRLTRHWKSTLPDRRYFALILAVVLAYGVSDFVLSSPQVLMIVLLVMAHYWYVQQAIAVNVDP</sequence>
<dbReference type="GO" id="GO:0016020">
    <property type="term" value="C:membrane"/>
    <property type="evidence" value="ECO:0007669"/>
    <property type="project" value="UniProtKB-SubCell"/>
</dbReference>
<evidence type="ECO:0000256" key="1">
    <source>
        <dbReference type="ARBA" id="ARBA00004141"/>
    </source>
</evidence>
<proteinExistence type="predicted"/>